<reference evidence="2 3" key="1">
    <citation type="submission" date="2016-11" db="EMBL/GenBank/DDBJ databases">
        <authorList>
            <person name="Jaros S."/>
            <person name="Januszkiewicz K."/>
            <person name="Wedrychowicz H."/>
        </authorList>
    </citation>
    <scope>NUCLEOTIDE SEQUENCE [LARGE SCALE GENOMIC DNA]</scope>
    <source>
        <strain evidence="2 3">DSM 8605</strain>
    </source>
</reference>
<feature type="transmembrane region" description="Helical" evidence="1">
    <location>
        <begin position="230"/>
        <end position="255"/>
    </location>
</feature>
<evidence type="ECO:0000256" key="1">
    <source>
        <dbReference type="SAM" id="Phobius"/>
    </source>
</evidence>
<keyword evidence="1" id="KW-0812">Transmembrane</keyword>
<evidence type="ECO:0008006" key="4">
    <source>
        <dbReference type="Google" id="ProtNLM"/>
    </source>
</evidence>
<keyword evidence="1" id="KW-1133">Transmembrane helix</keyword>
<feature type="transmembrane region" description="Helical" evidence="1">
    <location>
        <begin position="41"/>
        <end position="65"/>
    </location>
</feature>
<proteinExistence type="predicted"/>
<dbReference type="EMBL" id="FQXM01000007">
    <property type="protein sequence ID" value="SHH57683.1"/>
    <property type="molecule type" value="Genomic_DNA"/>
</dbReference>
<sequence>MGKLFKLELKNTYRIYGPLLLAVVIANIIALIAFGDQKIEYRILITVLSSMALGIALFILIIDFYKKDINDDRAYLTFTLPVTGKQVLLVKTLNTLMWTILSVGVCAIFVYFMICDLAMGDFGFDIFREKIIINYGFLATITITQYISDILLIYFVITLISCNKIKGKIGGFLGVIIYFVFSGIISYAETLILKIIYGNSIISNFGFNLNADSSGMDIASSSIELPFNDVSYFTVETIFTLIIIVILFLTTSYMLDKKLEV</sequence>
<dbReference type="Proteomes" id="UP000184447">
    <property type="component" value="Unassembled WGS sequence"/>
</dbReference>
<keyword evidence="1" id="KW-0472">Membrane</keyword>
<evidence type="ECO:0000313" key="3">
    <source>
        <dbReference type="Proteomes" id="UP000184447"/>
    </source>
</evidence>
<accession>A0A1M5U4R9</accession>
<feature type="transmembrane region" description="Helical" evidence="1">
    <location>
        <begin position="134"/>
        <end position="157"/>
    </location>
</feature>
<feature type="transmembrane region" description="Helical" evidence="1">
    <location>
        <begin position="169"/>
        <end position="188"/>
    </location>
</feature>
<dbReference type="STRING" id="1121316.SAMN02745207_01564"/>
<gene>
    <name evidence="2" type="ORF">SAMN02745207_01564</name>
</gene>
<feature type="transmembrane region" description="Helical" evidence="1">
    <location>
        <begin position="12"/>
        <end position="35"/>
    </location>
</feature>
<evidence type="ECO:0000313" key="2">
    <source>
        <dbReference type="EMBL" id="SHH57683.1"/>
    </source>
</evidence>
<dbReference type="OrthoDB" id="9816138at2"/>
<feature type="transmembrane region" description="Helical" evidence="1">
    <location>
        <begin position="95"/>
        <end position="114"/>
    </location>
</feature>
<organism evidence="2 3">
    <name type="scientific">Clostridium grantii DSM 8605</name>
    <dbReference type="NCBI Taxonomy" id="1121316"/>
    <lineage>
        <taxon>Bacteria</taxon>
        <taxon>Bacillati</taxon>
        <taxon>Bacillota</taxon>
        <taxon>Clostridia</taxon>
        <taxon>Eubacteriales</taxon>
        <taxon>Clostridiaceae</taxon>
        <taxon>Clostridium</taxon>
    </lineage>
</organism>
<protein>
    <recommendedName>
        <fullName evidence="4">ABC-2 family transporter protein</fullName>
    </recommendedName>
</protein>
<dbReference type="RefSeq" id="WP_073337880.1">
    <property type="nucleotide sequence ID" value="NZ_FQXM01000007.1"/>
</dbReference>
<keyword evidence="3" id="KW-1185">Reference proteome</keyword>
<dbReference type="AlphaFoldDB" id="A0A1M5U4R9"/>
<name>A0A1M5U4R9_9CLOT</name>